<dbReference type="InterPro" id="IPR039298">
    <property type="entry name" value="ACOT13"/>
</dbReference>
<evidence type="ECO:0000256" key="2">
    <source>
        <dbReference type="ARBA" id="ARBA00022801"/>
    </source>
</evidence>
<dbReference type="AlphaFoldDB" id="A0A8H5JGE3"/>
<accession>A0A8H5JGE3</accession>
<dbReference type="Pfam" id="PF03061">
    <property type="entry name" value="4HBT"/>
    <property type="match status" value="1"/>
</dbReference>
<organism evidence="5 6">
    <name type="scientific">Fusarium mexicanum</name>
    <dbReference type="NCBI Taxonomy" id="751941"/>
    <lineage>
        <taxon>Eukaryota</taxon>
        <taxon>Fungi</taxon>
        <taxon>Dikarya</taxon>
        <taxon>Ascomycota</taxon>
        <taxon>Pezizomycotina</taxon>
        <taxon>Sordariomycetes</taxon>
        <taxon>Hypocreomycetidae</taxon>
        <taxon>Hypocreales</taxon>
        <taxon>Nectriaceae</taxon>
        <taxon>Fusarium</taxon>
        <taxon>Fusarium fujikuroi species complex</taxon>
    </lineage>
</organism>
<evidence type="ECO:0000256" key="1">
    <source>
        <dbReference type="ARBA" id="ARBA00008324"/>
    </source>
</evidence>
<dbReference type="PROSITE" id="PS50181">
    <property type="entry name" value="FBOX"/>
    <property type="match status" value="1"/>
</dbReference>
<proteinExistence type="inferred from homology"/>
<feature type="compositionally biased region" description="Basic and acidic residues" evidence="3">
    <location>
        <begin position="8"/>
        <end position="21"/>
    </location>
</feature>
<dbReference type="InterPro" id="IPR001810">
    <property type="entry name" value="F-box_dom"/>
</dbReference>
<keyword evidence="6" id="KW-1185">Reference proteome</keyword>
<dbReference type="PANTHER" id="PTHR21660">
    <property type="entry name" value="THIOESTERASE SUPERFAMILY MEMBER-RELATED"/>
    <property type="match status" value="1"/>
</dbReference>
<dbReference type="EMBL" id="JAAOAM010000040">
    <property type="protein sequence ID" value="KAF5554884.1"/>
    <property type="molecule type" value="Genomic_DNA"/>
</dbReference>
<comment type="caution">
    <text evidence="5">The sequence shown here is derived from an EMBL/GenBank/DDBJ whole genome shotgun (WGS) entry which is preliminary data.</text>
</comment>
<evidence type="ECO:0000313" key="5">
    <source>
        <dbReference type="EMBL" id="KAF5554884.1"/>
    </source>
</evidence>
<feature type="compositionally biased region" description="Acidic residues" evidence="3">
    <location>
        <begin position="644"/>
        <end position="670"/>
    </location>
</feature>
<sequence length="699" mass="77629">MSDTNPTDNHRKTLKEGSPEERVKAWLQLSQNDNGHSKQGDWMNTLIPHLQLVSTNAEGPHPSCVFSYTVQPDNCNRLQNLHGGCAATLFDWCTTLPLALVNKPGFWQHMGVSRTLNVTYMRPVPVGTEILIECSITQVGRKLASLHGSMRRRSDNVLLATAEHGKVNIDEDIKAKIILQTMDAPNAAAPILQLPAEILHHILQWIAPADLVILPLVYVYMNTLDEPNDPSLDYEQEIHDFVKLESICNNPEKSELEFVHDTVTRLLKNASPSHDEAINLSKTHAPSRNVAHLQSLFSRDDTAEAFLQGSSLFNRLRRQPTRDSISAPTSCDDGYRTLQQKSAHLHCLYSRPILNVGRLRSMKTYPYACSKVYDLREFTQNTGWGPFKDDGTFNVDWEKVEAILIVLGHNIGARRQIARIFAGVWDSPFSGSFQNSFMAPPPRDITSLEARDPYGVTGTCDFFAFNFGDPELLITSDAPRPPLDVGEATRIIMMKVNVTSIEEPGPDDGQELPVVHFRGVSCSLDDQFDDNANSNIRGSVGANTRTFNVKGTARLTKEGEVRWTTFSIFHGVERWRSEGVQIGGVRSARGVVGNWFDSDYDVHGPAGPTAFWKGATLAQVANMEDDLLPNDFFLPYGALIDIGSETDPEGEMPYTGEDDEDEDDEDEEMEAAAGEELMALLQDANLPLEESLANGHALD</sequence>
<feature type="domain" description="F-box" evidence="4">
    <location>
        <begin position="188"/>
        <end position="217"/>
    </location>
</feature>
<dbReference type="InterPro" id="IPR006683">
    <property type="entry name" value="Thioestr_dom"/>
</dbReference>
<gene>
    <name evidence="5" type="ORF">FMEXI_1862</name>
</gene>
<reference evidence="5 6" key="1">
    <citation type="submission" date="2020-05" db="EMBL/GenBank/DDBJ databases">
        <title>Identification and distribution of gene clusters putatively required for synthesis of sphingolipid metabolism inhibitors in phylogenetically diverse species of the filamentous fungus Fusarium.</title>
        <authorList>
            <person name="Kim H.-S."/>
            <person name="Busman M."/>
            <person name="Brown D.W."/>
            <person name="Divon H."/>
            <person name="Uhlig S."/>
            <person name="Proctor R.H."/>
        </authorList>
    </citation>
    <scope>NUCLEOTIDE SEQUENCE [LARGE SCALE GENOMIC DNA]</scope>
    <source>
        <strain evidence="5 6">NRRL 53147</strain>
    </source>
</reference>
<dbReference type="InterPro" id="IPR029069">
    <property type="entry name" value="HotDog_dom_sf"/>
</dbReference>
<feature type="region of interest" description="Disordered" evidence="3">
    <location>
        <begin position="1"/>
        <end position="21"/>
    </location>
</feature>
<dbReference type="PANTHER" id="PTHR21660:SF1">
    <property type="entry name" value="ACYL-COENZYME A THIOESTERASE 13"/>
    <property type="match status" value="1"/>
</dbReference>
<dbReference type="Gene3D" id="3.10.129.10">
    <property type="entry name" value="Hotdog Thioesterase"/>
    <property type="match status" value="1"/>
</dbReference>
<dbReference type="Proteomes" id="UP000522262">
    <property type="component" value="Unassembled WGS sequence"/>
</dbReference>
<comment type="similarity">
    <text evidence="1">Belongs to the thioesterase PaaI family.</text>
</comment>
<evidence type="ECO:0000313" key="6">
    <source>
        <dbReference type="Proteomes" id="UP000522262"/>
    </source>
</evidence>
<evidence type="ECO:0000259" key="4">
    <source>
        <dbReference type="PROSITE" id="PS50181"/>
    </source>
</evidence>
<protein>
    <recommendedName>
        <fullName evidence="4">F-box domain-containing protein</fullName>
    </recommendedName>
</protein>
<dbReference type="CDD" id="cd03443">
    <property type="entry name" value="PaaI_thioesterase"/>
    <property type="match status" value="1"/>
</dbReference>
<dbReference type="GO" id="GO:0047617">
    <property type="term" value="F:fatty acyl-CoA hydrolase activity"/>
    <property type="evidence" value="ECO:0007669"/>
    <property type="project" value="InterPro"/>
</dbReference>
<keyword evidence="2" id="KW-0378">Hydrolase</keyword>
<dbReference type="SUPFAM" id="SSF54637">
    <property type="entry name" value="Thioesterase/thiol ester dehydrase-isomerase"/>
    <property type="match status" value="1"/>
</dbReference>
<name>A0A8H5JGE3_9HYPO</name>
<evidence type="ECO:0000256" key="3">
    <source>
        <dbReference type="SAM" id="MobiDB-lite"/>
    </source>
</evidence>
<feature type="region of interest" description="Disordered" evidence="3">
    <location>
        <begin position="643"/>
        <end position="670"/>
    </location>
</feature>